<protein>
    <recommendedName>
        <fullName evidence="5">LapA family protein</fullName>
    </recommendedName>
</protein>
<feature type="region of interest" description="Disordered" evidence="1">
    <location>
        <begin position="66"/>
        <end position="90"/>
    </location>
</feature>
<evidence type="ECO:0000313" key="4">
    <source>
        <dbReference type="Proteomes" id="UP000286701"/>
    </source>
</evidence>
<gene>
    <name evidence="3" type="ORF">EPL05_00640</name>
</gene>
<dbReference type="AlphaFoldDB" id="A0A3S3WHD1"/>
<reference evidence="3 4" key="1">
    <citation type="submission" date="2019-01" db="EMBL/GenBank/DDBJ databases">
        <title>Mucilaginibacter antarcticum sp. nov., isolated from antarctic soil.</title>
        <authorList>
            <person name="Yan Y.-Q."/>
            <person name="Du Z.-J."/>
        </authorList>
    </citation>
    <scope>NUCLEOTIDE SEQUENCE [LARGE SCALE GENOMIC DNA]</scope>
    <source>
        <strain evidence="3 4">F01003</strain>
    </source>
</reference>
<feature type="transmembrane region" description="Helical" evidence="2">
    <location>
        <begin position="5"/>
        <end position="22"/>
    </location>
</feature>
<evidence type="ECO:0000256" key="1">
    <source>
        <dbReference type="SAM" id="MobiDB-lite"/>
    </source>
</evidence>
<dbReference type="RefSeq" id="WP_128531581.1">
    <property type="nucleotide sequence ID" value="NZ_SBIW01000001.1"/>
</dbReference>
<evidence type="ECO:0000256" key="2">
    <source>
        <dbReference type="SAM" id="Phobius"/>
    </source>
</evidence>
<organism evidence="3 4">
    <name type="scientific">Mucilaginibacter gilvus</name>
    <dbReference type="NCBI Taxonomy" id="2305909"/>
    <lineage>
        <taxon>Bacteria</taxon>
        <taxon>Pseudomonadati</taxon>
        <taxon>Bacteroidota</taxon>
        <taxon>Sphingobacteriia</taxon>
        <taxon>Sphingobacteriales</taxon>
        <taxon>Sphingobacteriaceae</taxon>
        <taxon>Mucilaginibacter</taxon>
    </lineage>
</organism>
<keyword evidence="2" id="KW-0812">Transmembrane</keyword>
<accession>A0A3S3WHD1</accession>
<dbReference type="Proteomes" id="UP000286701">
    <property type="component" value="Unassembled WGS sequence"/>
</dbReference>
<dbReference type="EMBL" id="SBIW01000001">
    <property type="protein sequence ID" value="RWY57074.1"/>
    <property type="molecule type" value="Genomic_DNA"/>
</dbReference>
<evidence type="ECO:0000313" key="3">
    <source>
        <dbReference type="EMBL" id="RWY57074.1"/>
    </source>
</evidence>
<keyword evidence="2" id="KW-0472">Membrane</keyword>
<dbReference type="OrthoDB" id="798432at2"/>
<comment type="caution">
    <text evidence="3">The sequence shown here is derived from an EMBL/GenBank/DDBJ whole genome shotgun (WGS) entry which is preliminary data.</text>
</comment>
<name>A0A3S3WHD1_9SPHI</name>
<feature type="transmembrane region" description="Helical" evidence="2">
    <location>
        <begin position="28"/>
        <end position="55"/>
    </location>
</feature>
<sequence>MRIKTIIIVAIVILLAIIFFQNQHTGTFAILFFSISKTSTMLVVAVVAFIAGYLAGKPGRSKYNHLGYDEDAPNNTDKNTLSDEDKDYLS</sequence>
<evidence type="ECO:0008006" key="5">
    <source>
        <dbReference type="Google" id="ProtNLM"/>
    </source>
</evidence>
<keyword evidence="2" id="KW-1133">Transmembrane helix</keyword>
<feature type="compositionally biased region" description="Basic and acidic residues" evidence="1">
    <location>
        <begin position="80"/>
        <end position="90"/>
    </location>
</feature>
<proteinExistence type="predicted"/>
<keyword evidence="4" id="KW-1185">Reference proteome</keyword>